<reference evidence="2" key="1">
    <citation type="submission" date="2004-08" db="EMBL/GenBank/DDBJ databases">
        <title>Diversity of the rpoS-mutS region of Azotobacter spp.</title>
        <authorList>
            <person name="Page W.J."/>
            <person name="Robitaille J."/>
            <person name="Scott A.C."/>
            <person name="Kujat-Choy S.L."/>
            <person name="Meakins D."/>
        </authorList>
    </citation>
    <scope>NUCLEOTIDE SEQUENCE</scope>
    <source>
        <strain evidence="2">184</strain>
    </source>
</reference>
<protein>
    <submittedName>
        <fullName evidence="2">Uncharacterized protein</fullName>
    </submittedName>
</protein>
<feature type="region of interest" description="Disordered" evidence="1">
    <location>
        <begin position="1"/>
        <end position="57"/>
    </location>
</feature>
<dbReference type="EMBL" id="AY736852">
    <property type="protein sequence ID" value="AAW59364.1"/>
    <property type="molecule type" value="Genomic_DNA"/>
</dbReference>
<proteinExistence type="predicted"/>
<organism evidence="2">
    <name type="scientific">Azotobacter salinestris</name>
    <dbReference type="NCBI Taxonomy" id="69964"/>
    <lineage>
        <taxon>Bacteria</taxon>
        <taxon>Pseudomonadati</taxon>
        <taxon>Pseudomonadota</taxon>
        <taxon>Gammaproteobacteria</taxon>
        <taxon>Pseudomonadales</taxon>
        <taxon>Pseudomonadaceae</taxon>
        <taxon>Azotobacter</taxon>
    </lineage>
</organism>
<accession>Q56S09</accession>
<evidence type="ECO:0000256" key="1">
    <source>
        <dbReference type="SAM" id="MobiDB-lite"/>
    </source>
</evidence>
<evidence type="ECO:0000313" key="2">
    <source>
        <dbReference type="EMBL" id="AAW59364.1"/>
    </source>
</evidence>
<sequence length="118" mass="12929">MEQGRLAGQPRSRHAHSLVNHAPIERKAGRMMQRSAGEAGSCPLGSKGRRVIGPTSFPPIVLERSKSAAENERGRKPHFHPFESVRITSLQAAQLLLQQYTGATYWLAPARLAHQLAG</sequence>
<dbReference type="AlphaFoldDB" id="Q56S09"/>
<name>Q56S09_AZOSA</name>